<name>A0A9X2G593_9MICO</name>
<keyword evidence="3" id="KW-1185">Reference proteome</keyword>
<dbReference type="InterPro" id="IPR016084">
    <property type="entry name" value="Haem_Oase-like_multi-hlx"/>
</dbReference>
<dbReference type="EMBL" id="JAMTCS010000015">
    <property type="protein sequence ID" value="MCP2267029.1"/>
    <property type="molecule type" value="Genomic_DNA"/>
</dbReference>
<dbReference type="Proteomes" id="UP001139493">
    <property type="component" value="Unassembled WGS sequence"/>
</dbReference>
<comment type="caution">
    <text evidence="2">The sequence shown here is derived from an EMBL/GenBank/DDBJ whole genome shotgun (WGS) entry which is preliminary data.</text>
</comment>
<dbReference type="SMART" id="SM01236">
    <property type="entry name" value="Haem_oxygenase_2"/>
    <property type="match status" value="1"/>
</dbReference>
<dbReference type="Gene3D" id="1.20.910.10">
    <property type="entry name" value="Heme oxygenase-like"/>
    <property type="match status" value="1"/>
</dbReference>
<evidence type="ECO:0000313" key="3">
    <source>
        <dbReference type="Proteomes" id="UP001139493"/>
    </source>
</evidence>
<proteinExistence type="predicted"/>
<accession>A0A9X2G593</accession>
<feature type="compositionally biased region" description="Polar residues" evidence="1">
    <location>
        <begin position="1"/>
        <end position="12"/>
    </location>
</feature>
<dbReference type="AlphaFoldDB" id="A0A9X2G593"/>
<dbReference type="Pfam" id="PF14518">
    <property type="entry name" value="Haem_oxygenas_2"/>
    <property type="match status" value="1"/>
</dbReference>
<reference evidence="2" key="1">
    <citation type="submission" date="2022-06" db="EMBL/GenBank/DDBJ databases">
        <title>Genomic Encyclopedia of Archaeal and Bacterial Type Strains, Phase II (KMG-II): from individual species to whole genera.</title>
        <authorList>
            <person name="Goeker M."/>
        </authorList>
    </citation>
    <scope>NUCLEOTIDE SEQUENCE</scope>
    <source>
        <strain evidence="2">DSM 26652</strain>
    </source>
</reference>
<organism evidence="2 3">
    <name type="scientific">Promicromonospora thailandica</name>
    <dbReference type="NCBI Taxonomy" id="765201"/>
    <lineage>
        <taxon>Bacteria</taxon>
        <taxon>Bacillati</taxon>
        <taxon>Actinomycetota</taxon>
        <taxon>Actinomycetes</taxon>
        <taxon>Micrococcales</taxon>
        <taxon>Promicromonosporaceae</taxon>
        <taxon>Promicromonospora</taxon>
    </lineage>
</organism>
<dbReference type="RefSeq" id="WP_253839365.1">
    <property type="nucleotide sequence ID" value="NZ_JAMTCS010000015.1"/>
</dbReference>
<dbReference type="SUPFAM" id="SSF48613">
    <property type="entry name" value="Heme oxygenase-like"/>
    <property type="match status" value="1"/>
</dbReference>
<evidence type="ECO:0000256" key="1">
    <source>
        <dbReference type="SAM" id="MobiDB-lite"/>
    </source>
</evidence>
<sequence>MTSTAIRDSAPTSDDARPGPARLPLPRPRGPVSTALLAALTAGPPDGDPARLAAPRDAVAEALAAEPDLLADADLQLALTVLYELHHRGVDRVDDAWEWDPGALAVRQALEGPFEAALRARAAQVRGALPEPAATDAAGVAAYLFELAAADGAPSLARYVAKRADAEQVRELLALRSLYQLKEADPHTWAIPRLSGAPKAALVEIQADEYGGGQVGRMHAELFARTMRGAGLDDTYGRYVDLVPAPVLVALNTMSLLGLHRRLRGAIAGHLAAFEMTSSIPSRLVGDGLRRLGHEPGTTEYFDEHVEADAVHEQIAARDLAGRLAEDDPALRDDVLFGAAVCLAVEGDVAAHALDRWRAGASALLAPLDGPLDGRG</sequence>
<gene>
    <name evidence="2" type="ORF">APR03_004401</name>
</gene>
<protein>
    <submittedName>
        <fullName evidence="2">Iron-containing redox enzyme</fullName>
    </submittedName>
</protein>
<evidence type="ECO:0000313" key="2">
    <source>
        <dbReference type="EMBL" id="MCP2267029.1"/>
    </source>
</evidence>
<feature type="region of interest" description="Disordered" evidence="1">
    <location>
        <begin position="1"/>
        <end position="31"/>
    </location>
</feature>